<dbReference type="PROSITE" id="PS50989">
    <property type="entry name" value="COA_CT_CTER"/>
    <property type="match status" value="1"/>
</dbReference>
<evidence type="ECO:0000259" key="2">
    <source>
        <dbReference type="PROSITE" id="PS50980"/>
    </source>
</evidence>
<protein>
    <submittedName>
        <fullName evidence="4">Carboxyl transferase domain-containing protein</fullName>
    </submittedName>
</protein>
<proteinExistence type="predicted"/>
<keyword evidence="5" id="KW-1185">Reference proteome</keyword>
<accession>A0ABN2ZK50</accession>
<dbReference type="InterPro" id="IPR029045">
    <property type="entry name" value="ClpP/crotonase-like_dom_sf"/>
</dbReference>
<dbReference type="GO" id="GO:0016740">
    <property type="term" value="F:transferase activity"/>
    <property type="evidence" value="ECO:0007669"/>
    <property type="project" value="UniProtKB-KW"/>
</dbReference>
<dbReference type="PROSITE" id="PS50980">
    <property type="entry name" value="COA_CT_NTER"/>
    <property type="match status" value="1"/>
</dbReference>
<comment type="caution">
    <text evidence="4">The sequence shown here is derived from an EMBL/GenBank/DDBJ whole genome shotgun (WGS) entry which is preliminary data.</text>
</comment>
<organism evidence="4 5">
    <name type="scientific">Arthrobacter humicola</name>
    <dbReference type="NCBI Taxonomy" id="409291"/>
    <lineage>
        <taxon>Bacteria</taxon>
        <taxon>Bacillati</taxon>
        <taxon>Actinomycetota</taxon>
        <taxon>Actinomycetes</taxon>
        <taxon>Micrococcales</taxon>
        <taxon>Micrococcaceae</taxon>
        <taxon>Arthrobacter</taxon>
    </lineage>
</organism>
<dbReference type="InterPro" id="IPR000438">
    <property type="entry name" value="Acetyl_CoA_COase_Trfase_b_su"/>
</dbReference>
<feature type="domain" description="CoA carboxyltransferase N-terminal" evidence="2">
    <location>
        <begin position="1"/>
        <end position="242"/>
    </location>
</feature>
<dbReference type="PRINTS" id="PR01070">
    <property type="entry name" value="ACCCTRFRASEB"/>
</dbReference>
<dbReference type="SUPFAM" id="SSF52096">
    <property type="entry name" value="ClpP/crotonase"/>
    <property type="match status" value="2"/>
</dbReference>
<sequence>MLTQQKVRHLDAAELLAAVLDPGSYRSWDAPVVDPDPGPEYRQELAAARAKTGVDESVLTGEGLIRGRRVAVIVSEFRFLAGSIGLAAAQRIVNAVERATREGLPLLAGPASGGTRMQEGTIAFLSMVKISAAVRAHRQAGLPYLVYLRHPTTGGVMASWGSLGHITAAEPGALLGFLGPRVYEALRGEPFPEGVQRAENLFDQGLIDAVVPPGQLPDVVDRALSIVSAGPHPRVVPPATLSVKPSDAGAWQSIRISRNPRRPDVRQLLAHGARDVLPLNGTGQGEKDPGLQLALARFGHQSCVVIGHTRPRPSRQTAMGPASLREARRGMRLAEELGLPLVTVIDTAGAALSPEAEEGGLAGEIARSLHDLIGLNAPTVSVLLGQGAGGGALALLPADRTIAAQHAWLSPLPPEGASAIVHRSTGCAPAMSEAQGVNVASLHANGLVEHIVDECPDAADEPKAFCRRLGQAIEHELGTLASAGIAELLPRRLAKYRNLGGLLPPVAPRSG</sequence>
<evidence type="ECO:0000313" key="4">
    <source>
        <dbReference type="EMBL" id="GAA2143463.1"/>
    </source>
</evidence>
<dbReference type="InterPro" id="IPR011762">
    <property type="entry name" value="COA_CT_N"/>
</dbReference>
<dbReference type="PANTHER" id="PTHR42995:SF5">
    <property type="entry name" value="ACETYL-COENZYME A CARBOXYLASE CARBOXYL TRANSFERASE SUBUNIT BETA, CHLOROPLASTIC"/>
    <property type="match status" value="1"/>
</dbReference>
<feature type="domain" description="CoA carboxyltransferase C-terminal" evidence="3">
    <location>
        <begin position="245"/>
        <end position="479"/>
    </location>
</feature>
<dbReference type="RefSeq" id="WP_344367574.1">
    <property type="nucleotide sequence ID" value="NZ_BAAAQB010000041.1"/>
</dbReference>
<reference evidence="4 5" key="1">
    <citation type="journal article" date="2019" name="Int. J. Syst. Evol. Microbiol.">
        <title>The Global Catalogue of Microorganisms (GCM) 10K type strain sequencing project: providing services to taxonomists for standard genome sequencing and annotation.</title>
        <authorList>
            <consortium name="The Broad Institute Genomics Platform"/>
            <consortium name="The Broad Institute Genome Sequencing Center for Infectious Disease"/>
            <person name="Wu L."/>
            <person name="Ma J."/>
        </authorList>
    </citation>
    <scope>NUCLEOTIDE SEQUENCE [LARGE SCALE GENOMIC DNA]</scope>
    <source>
        <strain evidence="4 5">JCM 15921</strain>
    </source>
</reference>
<evidence type="ECO:0000313" key="5">
    <source>
        <dbReference type="Proteomes" id="UP001500102"/>
    </source>
</evidence>
<keyword evidence="1 4" id="KW-0808">Transferase</keyword>
<dbReference type="Gene3D" id="3.90.226.10">
    <property type="entry name" value="2-enoyl-CoA Hydratase, Chain A, domain 1"/>
    <property type="match status" value="2"/>
</dbReference>
<gene>
    <name evidence="4" type="ORF">GCM10009825_33820</name>
</gene>
<evidence type="ECO:0000256" key="1">
    <source>
        <dbReference type="ARBA" id="ARBA00022679"/>
    </source>
</evidence>
<name>A0ABN2ZK50_9MICC</name>
<evidence type="ECO:0000259" key="3">
    <source>
        <dbReference type="PROSITE" id="PS50989"/>
    </source>
</evidence>
<dbReference type="PANTHER" id="PTHR42995">
    <property type="entry name" value="ACETYL-COENZYME A CARBOXYLASE CARBOXYL TRANSFERASE SUBUNIT BETA, CHLOROPLASTIC"/>
    <property type="match status" value="1"/>
</dbReference>
<dbReference type="InterPro" id="IPR034733">
    <property type="entry name" value="AcCoA_carboxyl_beta"/>
</dbReference>
<dbReference type="EMBL" id="BAAAQB010000041">
    <property type="protein sequence ID" value="GAA2143463.1"/>
    <property type="molecule type" value="Genomic_DNA"/>
</dbReference>
<dbReference type="InterPro" id="IPR011763">
    <property type="entry name" value="COA_CT_C"/>
</dbReference>
<dbReference type="Pfam" id="PF01039">
    <property type="entry name" value="Carboxyl_trans"/>
    <property type="match status" value="1"/>
</dbReference>
<dbReference type="Proteomes" id="UP001500102">
    <property type="component" value="Unassembled WGS sequence"/>
</dbReference>